<dbReference type="WBParaSite" id="PS1159_v2.g1757.t1">
    <property type="protein sequence ID" value="PS1159_v2.g1757.t1"/>
    <property type="gene ID" value="PS1159_v2.g1757"/>
</dbReference>
<evidence type="ECO:0000313" key="1">
    <source>
        <dbReference type="Proteomes" id="UP000887580"/>
    </source>
</evidence>
<proteinExistence type="predicted"/>
<reference evidence="2" key="1">
    <citation type="submission" date="2022-11" db="UniProtKB">
        <authorList>
            <consortium name="WormBaseParasite"/>
        </authorList>
    </citation>
    <scope>IDENTIFICATION</scope>
</reference>
<name>A0AC35FHF7_9BILA</name>
<accession>A0AC35FHF7</accession>
<evidence type="ECO:0000313" key="2">
    <source>
        <dbReference type="WBParaSite" id="PS1159_v2.g1757.t1"/>
    </source>
</evidence>
<organism evidence="1 2">
    <name type="scientific">Panagrolaimus sp. PS1159</name>
    <dbReference type="NCBI Taxonomy" id="55785"/>
    <lineage>
        <taxon>Eukaryota</taxon>
        <taxon>Metazoa</taxon>
        <taxon>Ecdysozoa</taxon>
        <taxon>Nematoda</taxon>
        <taxon>Chromadorea</taxon>
        <taxon>Rhabditida</taxon>
        <taxon>Tylenchina</taxon>
        <taxon>Panagrolaimomorpha</taxon>
        <taxon>Panagrolaimoidea</taxon>
        <taxon>Panagrolaimidae</taxon>
        <taxon>Panagrolaimus</taxon>
    </lineage>
</organism>
<dbReference type="Proteomes" id="UP000887580">
    <property type="component" value="Unplaced"/>
</dbReference>
<sequence length="204" mass="23248">MSTKNEKYALVEQSFTASENRYYNLNLNQGKKCSILVAVQSNSKPNNDKYCVPDNFEEKEKLQSWNKSSFTTFNEDNNDLKKRWKNENTLKIINKSTLSLHIEAYENSIETVASDLFGNENIVGLKKEKLGSIKKQCFTGSLKSRNPFEFPRQQNEDQKNKSEILQFKASQQLIGSNRPSSAVSFSLNKYKLIGKLGLGQNAVD</sequence>
<protein>
    <submittedName>
        <fullName evidence="2">Uncharacterized protein</fullName>
    </submittedName>
</protein>